<protein>
    <submittedName>
        <fullName evidence="3">Tetratricopeptide repeat protein</fullName>
    </submittedName>
</protein>
<evidence type="ECO:0000313" key="4">
    <source>
        <dbReference type="Proteomes" id="UP000598633"/>
    </source>
</evidence>
<evidence type="ECO:0000313" key="3">
    <source>
        <dbReference type="EMBL" id="MBD3870490.1"/>
    </source>
</evidence>
<feature type="signal peptide" evidence="2">
    <location>
        <begin position="1"/>
        <end position="22"/>
    </location>
</feature>
<evidence type="ECO:0000256" key="2">
    <source>
        <dbReference type="SAM" id="SignalP"/>
    </source>
</evidence>
<keyword evidence="2" id="KW-0732">Signal</keyword>
<feature type="chain" id="PRO_5035187557" evidence="2">
    <location>
        <begin position="23"/>
        <end position="317"/>
    </location>
</feature>
<dbReference type="AlphaFoldDB" id="A0A8J6YB90"/>
<organism evidence="3 4">
    <name type="scientific">Candidatus Sulfomarinibacter kjeldsenii</name>
    <dbReference type="NCBI Taxonomy" id="2885994"/>
    <lineage>
        <taxon>Bacteria</taxon>
        <taxon>Pseudomonadati</taxon>
        <taxon>Acidobacteriota</taxon>
        <taxon>Thermoanaerobaculia</taxon>
        <taxon>Thermoanaerobaculales</taxon>
        <taxon>Candidatus Sulfomarinibacteraceae</taxon>
        <taxon>Candidatus Sulfomarinibacter</taxon>
    </lineage>
</organism>
<reference evidence="3 4" key="1">
    <citation type="submission" date="2020-08" db="EMBL/GenBank/DDBJ databases">
        <title>Acidobacteriota in marine sediments use diverse sulfur dissimilation pathways.</title>
        <authorList>
            <person name="Wasmund K."/>
        </authorList>
    </citation>
    <scope>NUCLEOTIDE SEQUENCE [LARGE SCALE GENOMIC DNA]</scope>
    <source>
        <strain evidence="3">MAG AM3-A</strain>
    </source>
</reference>
<evidence type="ECO:0000256" key="1">
    <source>
        <dbReference type="PROSITE-ProRule" id="PRU00339"/>
    </source>
</evidence>
<dbReference type="EMBL" id="JACXWA010000064">
    <property type="protein sequence ID" value="MBD3870490.1"/>
    <property type="molecule type" value="Genomic_DNA"/>
</dbReference>
<name>A0A8J6YB90_9BACT</name>
<dbReference type="InterPro" id="IPR019734">
    <property type="entry name" value="TPR_rpt"/>
</dbReference>
<keyword evidence="1" id="KW-0802">TPR repeat</keyword>
<dbReference type="PROSITE" id="PS50005">
    <property type="entry name" value="TPR"/>
    <property type="match status" value="1"/>
</dbReference>
<accession>A0A8J6YB90</accession>
<dbReference type="InterPro" id="IPR011990">
    <property type="entry name" value="TPR-like_helical_dom_sf"/>
</dbReference>
<sequence length="317" mass="35407">MKILTGMLTLLLAILPSGRLTANDFESALERAREAGLSHRYDEVIELLTPYNADDNPETRYITAAEIGRAYFHLGRYGEAHRAFREAVRLHPERVETAIYLEATSYLMGNSEQAYAILREILKSGAFDLYLAVTLPGERRFLADPQVHQIIEEFSVDLEIDVEQARILGVGLGDNRSDAVDKLFAKSSDPEAPALTASAGPALIWAFVFGAEQQLEEILLQAENLYRYTPYRLKFDEKNDWSLTPAAAIASWGPPSQTAVSQEGGIAISWDYPDHRLTLDFGRPRPPRPLGLKEGAAMLRTVQFKQHSSDPADRMTE</sequence>
<feature type="repeat" description="TPR" evidence="1">
    <location>
        <begin position="61"/>
        <end position="94"/>
    </location>
</feature>
<gene>
    <name evidence="3" type="ORF">IFJ97_03935</name>
</gene>
<comment type="caution">
    <text evidence="3">The sequence shown here is derived from an EMBL/GenBank/DDBJ whole genome shotgun (WGS) entry which is preliminary data.</text>
</comment>
<dbReference type="Gene3D" id="1.25.40.10">
    <property type="entry name" value="Tetratricopeptide repeat domain"/>
    <property type="match status" value="1"/>
</dbReference>
<dbReference type="SUPFAM" id="SSF48452">
    <property type="entry name" value="TPR-like"/>
    <property type="match status" value="1"/>
</dbReference>
<dbReference type="Proteomes" id="UP000598633">
    <property type="component" value="Unassembled WGS sequence"/>
</dbReference>
<proteinExistence type="predicted"/>